<keyword evidence="8" id="KW-1185">Reference proteome</keyword>
<evidence type="ECO:0000256" key="3">
    <source>
        <dbReference type="ARBA" id="ARBA00022741"/>
    </source>
</evidence>
<gene>
    <name evidence="7" type="primary">TUBE1_2</name>
    <name evidence="7" type="ORF">OS493_039878</name>
</gene>
<feature type="domain" description="Tubulin/FtsZ GTPase" evidence="6">
    <location>
        <begin position="5"/>
        <end position="197"/>
    </location>
</feature>
<comment type="similarity">
    <text evidence="1 5">Belongs to the tubulin family.</text>
</comment>
<dbReference type="PRINTS" id="PR01519">
    <property type="entry name" value="EPSLNTUBULIN"/>
</dbReference>
<dbReference type="AlphaFoldDB" id="A0A9X0D6B2"/>
<dbReference type="Proteomes" id="UP001163046">
    <property type="component" value="Unassembled WGS sequence"/>
</dbReference>
<evidence type="ECO:0000256" key="5">
    <source>
        <dbReference type="RuleBase" id="RU000352"/>
    </source>
</evidence>
<dbReference type="InterPro" id="IPR003008">
    <property type="entry name" value="Tubulin_FtsZ_GTPase"/>
</dbReference>
<dbReference type="Gene3D" id="1.10.287.600">
    <property type="entry name" value="Helix hairpin bin"/>
    <property type="match status" value="1"/>
</dbReference>
<dbReference type="PRINTS" id="PR01161">
    <property type="entry name" value="TUBULIN"/>
</dbReference>
<dbReference type="PANTHER" id="PTHR11588">
    <property type="entry name" value="TUBULIN"/>
    <property type="match status" value="1"/>
</dbReference>
<dbReference type="Gene3D" id="3.30.1330.20">
    <property type="entry name" value="Tubulin/FtsZ, C-terminal domain"/>
    <property type="match status" value="1"/>
</dbReference>
<keyword evidence="3 5" id="KW-0547">Nucleotide-binding</keyword>
<dbReference type="InterPro" id="IPR018316">
    <property type="entry name" value="Tubulin/FtsZ_2-layer-sand-dom"/>
</dbReference>
<proteinExistence type="inferred from homology"/>
<evidence type="ECO:0000256" key="2">
    <source>
        <dbReference type="ARBA" id="ARBA00022701"/>
    </source>
</evidence>
<protein>
    <submittedName>
        <fullName evidence="7">Tubulin epsilon chain</fullName>
    </submittedName>
</protein>
<dbReference type="EMBL" id="MU825648">
    <property type="protein sequence ID" value="KAJ7388091.1"/>
    <property type="molecule type" value="Genomic_DNA"/>
</dbReference>
<comment type="caution">
    <text evidence="7">The sequence shown here is derived from an EMBL/GenBank/DDBJ whole genome shotgun (WGS) entry which is preliminary data.</text>
</comment>
<dbReference type="GO" id="GO:0005525">
    <property type="term" value="F:GTP binding"/>
    <property type="evidence" value="ECO:0007669"/>
    <property type="project" value="UniProtKB-UniRule"/>
</dbReference>
<dbReference type="Pfam" id="PF03953">
    <property type="entry name" value="Tubulin_C"/>
    <property type="match status" value="1"/>
</dbReference>
<dbReference type="SUPFAM" id="SSF52490">
    <property type="entry name" value="Tubulin nucleotide-binding domain-like"/>
    <property type="match status" value="1"/>
</dbReference>
<dbReference type="GO" id="GO:0005874">
    <property type="term" value="C:microtubule"/>
    <property type="evidence" value="ECO:0007669"/>
    <property type="project" value="UniProtKB-KW"/>
</dbReference>
<reference evidence="7" key="1">
    <citation type="submission" date="2023-01" db="EMBL/GenBank/DDBJ databases">
        <title>Genome assembly of the deep-sea coral Lophelia pertusa.</title>
        <authorList>
            <person name="Herrera S."/>
            <person name="Cordes E."/>
        </authorList>
    </citation>
    <scope>NUCLEOTIDE SEQUENCE</scope>
    <source>
        <strain evidence="7">USNM1676648</strain>
        <tissue evidence="7">Polyp</tissue>
    </source>
</reference>
<evidence type="ECO:0000313" key="8">
    <source>
        <dbReference type="Proteomes" id="UP001163046"/>
    </source>
</evidence>
<name>A0A9X0D6B2_9CNID</name>
<keyword evidence="2 5" id="KW-0493">Microtubule</keyword>
<dbReference type="FunFam" id="1.10.287.600:FF:000007">
    <property type="entry name" value="tubulin epsilon chain"/>
    <property type="match status" value="1"/>
</dbReference>
<dbReference type="InterPro" id="IPR017975">
    <property type="entry name" value="Tubulin_CS"/>
</dbReference>
<dbReference type="InterPro" id="IPR037103">
    <property type="entry name" value="Tubulin/FtsZ-like_C"/>
</dbReference>
<evidence type="ECO:0000259" key="6">
    <source>
        <dbReference type="SMART" id="SM00864"/>
    </source>
</evidence>
<dbReference type="PROSITE" id="PS00227">
    <property type="entry name" value="TUBULIN"/>
    <property type="match status" value="1"/>
</dbReference>
<accession>A0A9X0D6B2</accession>
<dbReference type="SUPFAM" id="SSF55307">
    <property type="entry name" value="Tubulin C-terminal domain-like"/>
    <property type="match status" value="1"/>
</dbReference>
<dbReference type="InterPro" id="IPR008280">
    <property type="entry name" value="Tub_FtsZ_C"/>
</dbReference>
<dbReference type="Pfam" id="PF00091">
    <property type="entry name" value="Tubulin"/>
    <property type="match status" value="1"/>
</dbReference>
<evidence type="ECO:0000256" key="4">
    <source>
        <dbReference type="ARBA" id="ARBA00023134"/>
    </source>
</evidence>
<dbReference type="InterPro" id="IPR004057">
    <property type="entry name" value="Epsilon_tubulin"/>
</dbReference>
<dbReference type="SMART" id="SM00864">
    <property type="entry name" value="Tubulin"/>
    <property type="match status" value="1"/>
</dbReference>
<dbReference type="OrthoDB" id="1662883at2759"/>
<dbReference type="Gene3D" id="3.40.50.1440">
    <property type="entry name" value="Tubulin/FtsZ, GTPase domain"/>
    <property type="match status" value="1"/>
</dbReference>
<organism evidence="7 8">
    <name type="scientific">Desmophyllum pertusum</name>
    <dbReference type="NCBI Taxonomy" id="174260"/>
    <lineage>
        <taxon>Eukaryota</taxon>
        <taxon>Metazoa</taxon>
        <taxon>Cnidaria</taxon>
        <taxon>Anthozoa</taxon>
        <taxon>Hexacorallia</taxon>
        <taxon>Scleractinia</taxon>
        <taxon>Caryophylliina</taxon>
        <taxon>Caryophylliidae</taxon>
        <taxon>Desmophyllum</taxon>
    </lineage>
</organism>
<sequence>MPKQKIKSLKARAVAIDMEEGVVNEILKGPLRDVFDCQQLITDVSGSGNNWATGFMTYGQQYREQISEVIRHAAELCDCLQCFFLIHSMGGGTGSGLGTSVLNLLADEYPDVYRFTTAVYPSADDDVITSPYNSVLAMHQLTEHADCVLPIEKPGSSGHMQQNHQLIKADPKHSLYLACALMLRGNVEISDIRRNIERLKPSLHFIHWNQEGWKTGLCSVPPVGPPYSLLALANNTCIRHTFQDLKDRFMKLYKRKAHVHHYTHVDGMEVSQFDSSVESLNSLISEYDALEAHMGRVVDDIQRLTIA</sequence>
<dbReference type="InterPro" id="IPR000217">
    <property type="entry name" value="Tubulin"/>
</dbReference>
<keyword evidence="4 5" id="KW-0342">GTP-binding</keyword>
<dbReference type="GO" id="GO:0007017">
    <property type="term" value="P:microtubule-based process"/>
    <property type="evidence" value="ECO:0007669"/>
    <property type="project" value="InterPro"/>
</dbReference>
<dbReference type="InterPro" id="IPR036525">
    <property type="entry name" value="Tubulin/FtsZ_GTPase_sf"/>
</dbReference>
<evidence type="ECO:0000313" key="7">
    <source>
        <dbReference type="EMBL" id="KAJ7388091.1"/>
    </source>
</evidence>
<evidence type="ECO:0000256" key="1">
    <source>
        <dbReference type="ARBA" id="ARBA00009636"/>
    </source>
</evidence>
<dbReference type="InterPro" id="IPR023123">
    <property type="entry name" value="Tubulin_C"/>
</dbReference>